<dbReference type="GO" id="GO:0000160">
    <property type="term" value="P:phosphorelay signal transduction system"/>
    <property type="evidence" value="ECO:0007669"/>
    <property type="project" value="InterPro"/>
</dbReference>
<feature type="modified residue" description="4-aspartylphosphate" evidence="5">
    <location>
        <position position="52"/>
    </location>
</feature>
<protein>
    <submittedName>
        <fullName evidence="8">DNA-binding response regulator</fullName>
    </submittedName>
</protein>
<dbReference type="InterPro" id="IPR016032">
    <property type="entry name" value="Sig_transdc_resp-reg_C-effctor"/>
</dbReference>
<proteinExistence type="predicted"/>
<dbReference type="SMART" id="SM00448">
    <property type="entry name" value="REC"/>
    <property type="match status" value="1"/>
</dbReference>
<evidence type="ECO:0000259" key="7">
    <source>
        <dbReference type="PROSITE" id="PS50110"/>
    </source>
</evidence>
<dbReference type="PANTHER" id="PTHR43214">
    <property type="entry name" value="TWO-COMPONENT RESPONSE REGULATOR"/>
    <property type="match status" value="1"/>
</dbReference>
<organism evidence="8 9">
    <name type="scientific">Embleya scabrispora</name>
    <dbReference type="NCBI Taxonomy" id="159449"/>
    <lineage>
        <taxon>Bacteria</taxon>
        <taxon>Bacillati</taxon>
        <taxon>Actinomycetota</taxon>
        <taxon>Actinomycetes</taxon>
        <taxon>Kitasatosporales</taxon>
        <taxon>Streptomycetaceae</taxon>
        <taxon>Embleya</taxon>
    </lineage>
</organism>
<feature type="domain" description="HTH luxR-type" evidence="6">
    <location>
        <begin position="144"/>
        <end position="214"/>
    </location>
</feature>
<dbReference type="PROSITE" id="PS50043">
    <property type="entry name" value="HTH_LUXR_2"/>
    <property type="match status" value="1"/>
</dbReference>
<keyword evidence="9" id="KW-1185">Reference proteome</keyword>
<feature type="domain" description="Response regulatory" evidence="7">
    <location>
        <begin position="2"/>
        <end position="122"/>
    </location>
</feature>
<dbReference type="OrthoDB" id="9808843at2"/>
<dbReference type="Gene3D" id="3.40.50.2300">
    <property type="match status" value="1"/>
</dbReference>
<keyword evidence="2" id="KW-0805">Transcription regulation</keyword>
<dbReference type="InterPro" id="IPR001789">
    <property type="entry name" value="Sig_transdc_resp-reg_receiver"/>
</dbReference>
<dbReference type="PANTHER" id="PTHR43214:SF24">
    <property type="entry name" value="TRANSCRIPTIONAL REGULATORY PROTEIN NARL-RELATED"/>
    <property type="match status" value="1"/>
</dbReference>
<dbReference type="eggNOG" id="COG2197">
    <property type="taxonomic scope" value="Bacteria"/>
</dbReference>
<dbReference type="InterPro" id="IPR011006">
    <property type="entry name" value="CheY-like_superfamily"/>
</dbReference>
<evidence type="ECO:0000313" key="8">
    <source>
        <dbReference type="EMBL" id="OPC84475.1"/>
    </source>
</evidence>
<dbReference type="CDD" id="cd17535">
    <property type="entry name" value="REC_NarL-like"/>
    <property type="match status" value="1"/>
</dbReference>
<dbReference type="RefSeq" id="WP_078978771.1">
    <property type="nucleotide sequence ID" value="NZ_MWQN01000001.1"/>
</dbReference>
<evidence type="ECO:0000256" key="3">
    <source>
        <dbReference type="ARBA" id="ARBA00023125"/>
    </source>
</evidence>
<dbReference type="Pfam" id="PF00196">
    <property type="entry name" value="GerE"/>
    <property type="match status" value="1"/>
</dbReference>
<evidence type="ECO:0000259" key="6">
    <source>
        <dbReference type="PROSITE" id="PS50043"/>
    </source>
</evidence>
<sequence>MRLVLAEDLALLRDGLVRLLQAHGFEIVAAVDNGPELLRALVQHRPDVAVVDVRLPPTFTDEGLQAALEARRQVPGLPILVLSQYVEQLYARELLADGTGAVGYLLKDRVFNTDEFVDAVRRVASGGTAMDPEVISKLLARNVRDKPLAQLTPREREVLELMAEGCSNAAIAGRLFVSEGAVSKHTTNIFAKLSIDTSDETNRRVLAVLAYLNGTN</sequence>
<dbReference type="SUPFAM" id="SSF46894">
    <property type="entry name" value="C-terminal effector domain of the bipartite response regulators"/>
    <property type="match status" value="1"/>
</dbReference>
<dbReference type="InterPro" id="IPR039420">
    <property type="entry name" value="WalR-like"/>
</dbReference>
<accession>A0A1T3P6A3</accession>
<dbReference type="PRINTS" id="PR00038">
    <property type="entry name" value="HTHLUXR"/>
</dbReference>
<dbReference type="SUPFAM" id="SSF52172">
    <property type="entry name" value="CheY-like"/>
    <property type="match status" value="1"/>
</dbReference>
<dbReference type="InterPro" id="IPR000792">
    <property type="entry name" value="Tscrpt_reg_LuxR_C"/>
</dbReference>
<dbReference type="EMBL" id="MWQN01000001">
    <property type="protein sequence ID" value="OPC84475.1"/>
    <property type="molecule type" value="Genomic_DNA"/>
</dbReference>
<evidence type="ECO:0000256" key="5">
    <source>
        <dbReference type="PROSITE-ProRule" id="PRU00169"/>
    </source>
</evidence>
<keyword evidence="4" id="KW-0804">Transcription</keyword>
<dbReference type="Proteomes" id="UP000190037">
    <property type="component" value="Unassembled WGS sequence"/>
</dbReference>
<dbReference type="Pfam" id="PF00072">
    <property type="entry name" value="Response_reg"/>
    <property type="match status" value="1"/>
</dbReference>
<reference evidence="8 9" key="1">
    <citation type="submission" date="2017-03" db="EMBL/GenBank/DDBJ databases">
        <title>Draft genome sequence of Streptomyces scabrisporus NF3, endophyte isolated from Amphipterygium adstringens.</title>
        <authorList>
            <person name="Vazquez M."/>
            <person name="Ceapa C.D."/>
            <person name="Rodriguez Luna D."/>
            <person name="Sanchez Esquivel S."/>
        </authorList>
    </citation>
    <scope>NUCLEOTIDE SEQUENCE [LARGE SCALE GENOMIC DNA]</scope>
    <source>
        <strain evidence="8 9">NF3</strain>
    </source>
</reference>
<dbReference type="AlphaFoldDB" id="A0A1T3P6A3"/>
<dbReference type="GO" id="GO:0006355">
    <property type="term" value="P:regulation of DNA-templated transcription"/>
    <property type="evidence" value="ECO:0007669"/>
    <property type="project" value="InterPro"/>
</dbReference>
<name>A0A1T3P6A3_9ACTN</name>
<evidence type="ECO:0000256" key="2">
    <source>
        <dbReference type="ARBA" id="ARBA00023015"/>
    </source>
</evidence>
<comment type="caution">
    <text evidence="8">The sequence shown here is derived from an EMBL/GenBank/DDBJ whole genome shotgun (WGS) entry which is preliminary data.</text>
</comment>
<dbReference type="CDD" id="cd06170">
    <property type="entry name" value="LuxR_C_like"/>
    <property type="match status" value="1"/>
</dbReference>
<keyword evidence="3 8" id="KW-0238">DNA-binding</keyword>
<evidence type="ECO:0000256" key="4">
    <source>
        <dbReference type="ARBA" id="ARBA00023163"/>
    </source>
</evidence>
<dbReference type="STRING" id="159449.B4N89_29280"/>
<dbReference type="SMART" id="SM00421">
    <property type="entry name" value="HTH_LUXR"/>
    <property type="match status" value="1"/>
</dbReference>
<dbReference type="InterPro" id="IPR058245">
    <property type="entry name" value="NreC/VraR/RcsB-like_REC"/>
</dbReference>
<dbReference type="PROSITE" id="PS50110">
    <property type="entry name" value="RESPONSE_REGULATORY"/>
    <property type="match status" value="1"/>
</dbReference>
<evidence type="ECO:0000313" key="9">
    <source>
        <dbReference type="Proteomes" id="UP000190037"/>
    </source>
</evidence>
<dbReference type="GO" id="GO:0003677">
    <property type="term" value="F:DNA binding"/>
    <property type="evidence" value="ECO:0007669"/>
    <property type="project" value="UniProtKB-KW"/>
</dbReference>
<gene>
    <name evidence="8" type="ORF">B4N89_29280</name>
</gene>
<evidence type="ECO:0000256" key="1">
    <source>
        <dbReference type="ARBA" id="ARBA00022553"/>
    </source>
</evidence>
<keyword evidence="1 5" id="KW-0597">Phosphoprotein</keyword>